<dbReference type="InterPro" id="IPR035497">
    <property type="entry name" value="Caskin1/2_SAM_1"/>
</dbReference>
<keyword evidence="1 5" id="KW-0728">SH3 domain</keyword>
<dbReference type="InterPro" id="IPR033635">
    <property type="entry name" value="ANKS1/Caskin"/>
</dbReference>
<name>A0A7K7WQ94_9AVES</name>
<evidence type="ECO:0000313" key="10">
    <source>
        <dbReference type="Proteomes" id="UP000531559"/>
    </source>
</evidence>
<dbReference type="InterPro" id="IPR036770">
    <property type="entry name" value="Ankyrin_rpt-contain_sf"/>
</dbReference>
<accession>A0A7K7WQ94</accession>
<dbReference type="Pfam" id="PF07653">
    <property type="entry name" value="SH3_2"/>
    <property type="match status" value="1"/>
</dbReference>
<feature type="domain" description="SH3" evidence="7">
    <location>
        <begin position="151"/>
        <end position="217"/>
    </location>
</feature>
<dbReference type="Gene3D" id="1.10.150.50">
    <property type="entry name" value="Transcription Factor, Ets-1"/>
    <property type="match status" value="2"/>
</dbReference>
<dbReference type="Proteomes" id="UP000531559">
    <property type="component" value="Unassembled WGS sequence"/>
</dbReference>
<dbReference type="SUPFAM" id="SSF47769">
    <property type="entry name" value="SAM/Pointed domain"/>
    <property type="match status" value="2"/>
</dbReference>
<dbReference type="FunFam" id="1.10.150.50:FF:000028">
    <property type="entry name" value="caskin-2 isoform X2"/>
    <property type="match status" value="1"/>
</dbReference>
<comment type="caution">
    <text evidence="9">The sequence shown here is derived from an EMBL/GenBank/DDBJ whole genome shotgun (WGS) entry which is preliminary data.</text>
</comment>
<dbReference type="AlphaFoldDB" id="A0A7K7WQ94"/>
<dbReference type="Pfam" id="PF16600">
    <property type="entry name" value="Caskin1-CID"/>
    <property type="match status" value="1"/>
</dbReference>
<dbReference type="Pfam" id="PF00536">
    <property type="entry name" value="SAM_1"/>
    <property type="match status" value="2"/>
</dbReference>
<keyword evidence="3 4" id="KW-0040">ANK repeat</keyword>
<dbReference type="SMART" id="SM00248">
    <property type="entry name" value="ANK"/>
    <property type="match status" value="3"/>
</dbReference>
<dbReference type="InterPro" id="IPR001452">
    <property type="entry name" value="SH3_domain"/>
</dbReference>
<organism evidence="9 10">
    <name type="scientific">Nothocercus julius</name>
    <dbReference type="NCBI Taxonomy" id="2585813"/>
    <lineage>
        <taxon>Eukaryota</taxon>
        <taxon>Metazoa</taxon>
        <taxon>Chordata</taxon>
        <taxon>Craniata</taxon>
        <taxon>Vertebrata</taxon>
        <taxon>Euteleostomi</taxon>
        <taxon>Archelosauria</taxon>
        <taxon>Archosauria</taxon>
        <taxon>Dinosauria</taxon>
        <taxon>Saurischia</taxon>
        <taxon>Theropoda</taxon>
        <taxon>Coelurosauria</taxon>
        <taxon>Aves</taxon>
        <taxon>Palaeognathae</taxon>
        <taxon>Tinamiformes</taxon>
        <taxon>Tinamidae</taxon>
        <taxon>Nothocercus</taxon>
    </lineage>
</organism>
<evidence type="ECO:0000256" key="3">
    <source>
        <dbReference type="ARBA" id="ARBA00023043"/>
    </source>
</evidence>
<dbReference type="PANTHER" id="PTHR24174:SF18">
    <property type="entry name" value="CASKIN-2"/>
    <property type="match status" value="1"/>
</dbReference>
<feature type="non-terminal residue" evidence="9">
    <location>
        <position position="1"/>
    </location>
</feature>
<proteinExistence type="predicted"/>
<dbReference type="InterPro" id="IPR036028">
    <property type="entry name" value="SH3-like_dom_sf"/>
</dbReference>
<dbReference type="FunFam" id="1.10.150.50:FF:000032">
    <property type="entry name" value="caskin-1 isoform X1"/>
    <property type="match status" value="1"/>
</dbReference>
<keyword evidence="2" id="KW-0677">Repeat</keyword>
<feature type="compositionally biased region" description="Polar residues" evidence="6">
    <location>
        <begin position="572"/>
        <end position="583"/>
    </location>
</feature>
<dbReference type="CDD" id="cd12063">
    <property type="entry name" value="SH3_Caskin2"/>
    <property type="match status" value="1"/>
</dbReference>
<dbReference type="PROSITE" id="PS50002">
    <property type="entry name" value="SH3"/>
    <property type="match status" value="1"/>
</dbReference>
<dbReference type="Gene3D" id="1.25.40.20">
    <property type="entry name" value="Ankyrin repeat-containing domain"/>
    <property type="match status" value="2"/>
</dbReference>
<feature type="region of interest" description="Disordered" evidence="6">
    <location>
        <begin position="566"/>
        <end position="609"/>
    </location>
</feature>
<dbReference type="InterPro" id="IPR001660">
    <property type="entry name" value="SAM"/>
</dbReference>
<dbReference type="OrthoDB" id="6156898at2759"/>
<feature type="region of interest" description="Disordered" evidence="6">
    <location>
        <begin position="227"/>
        <end position="303"/>
    </location>
</feature>
<dbReference type="SMART" id="SM00326">
    <property type="entry name" value="SH3"/>
    <property type="match status" value="1"/>
</dbReference>
<dbReference type="PROSITE" id="PS50088">
    <property type="entry name" value="ANK_REPEAT"/>
    <property type="match status" value="2"/>
</dbReference>
<gene>
    <name evidence="9" type="primary">Caskin2</name>
    <name evidence="9" type="ORF">NOTJUL_R12380</name>
</gene>
<dbReference type="InterPro" id="IPR035499">
    <property type="entry name" value="Caskin2_SH3"/>
</dbReference>
<dbReference type="Gene3D" id="2.30.30.40">
    <property type="entry name" value="SH3 Domains"/>
    <property type="match status" value="1"/>
</dbReference>
<feature type="non-terminal residue" evidence="9">
    <location>
        <position position="609"/>
    </location>
</feature>
<dbReference type="PROSITE" id="PS50105">
    <property type="entry name" value="SAM_DOMAIN"/>
    <property type="match status" value="2"/>
</dbReference>
<dbReference type="PROSITE" id="PS50297">
    <property type="entry name" value="ANK_REP_REGION"/>
    <property type="match status" value="2"/>
</dbReference>
<feature type="repeat" description="ANK" evidence="4">
    <location>
        <begin position="90"/>
        <end position="122"/>
    </location>
</feature>
<dbReference type="SUPFAM" id="SSF48403">
    <property type="entry name" value="Ankyrin repeat"/>
    <property type="match status" value="1"/>
</dbReference>
<evidence type="ECO:0000256" key="4">
    <source>
        <dbReference type="PROSITE-ProRule" id="PRU00023"/>
    </source>
</evidence>
<dbReference type="InterPro" id="IPR002110">
    <property type="entry name" value="Ankyrin_rpt"/>
</dbReference>
<evidence type="ECO:0000256" key="6">
    <source>
        <dbReference type="SAM" id="MobiDB-lite"/>
    </source>
</evidence>
<feature type="domain" description="SAM" evidence="8">
    <location>
        <begin position="371"/>
        <end position="434"/>
    </location>
</feature>
<evidence type="ECO:0000259" key="7">
    <source>
        <dbReference type="PROSITE" id="PS50002"/>
    </source>
</evidence>
<dbReference type="EMBL" id="VZSV01000294">
    <property type="protein sequence ID" value="NXA55515.1"/>
    <property type="molecule type" value="Genomic_DNA"/>
</dbReference>
<evidence type="ECO:0000313" key="9">
    <source>
        <dbReference type="EMBL" id="NXA55515.1"/>
    </source>
</evidence>
<dbReference type="InterPro" id="IPR035498">
    <property type="entry name" value="Caskin1/2_SAM_2"/>
</dbReference>
<dbReference type="FunFam" id="1.25.40.20:FF:000042">
    <property type="entry name" value="caskin-2 isoform X2"/>
    <property type="match status" value="1"/>
</dbReference>
<evidence type="ECO:0000256" key="1">
    <source>
        <dbReference type="ARBA" id="ARBA00022443"/>
    </source>
</evidence>
<feature type="repeat" description="ANK" evidence="4">
    <location>
        <begin position="58"/>
        <end position="90"/>
    </location>
</feature>
<dbReference type="PRINTS" id="PR01415">
    <property type="entry name" value="ANKYRIN"/>
</dbReference>
<dbReference type="InterPro" id="IPR032232">
    <property type="entry name" value="Caskin1-CID"/>
</dbReference>
<evidence type="ECO:0000259" key="8">
    <source>
        <dbReference type="PROSITE" id="PS50105"/>
    </source>
</evidence>
<protein>
    <submittedName>
        <fullName evidence="9">CSKI2 protein</fullName>
    </submittedName>
</protein>
<feature type="domain" description="SAM" evidence="8">
    <location>
        <begin position="440"/>
        <end position="504"/>
    </location>
</feature>
<dbReference type="Pfam" id="PF12796">
    <property type="entry name" value="Ank_2"/>
    <property type="match status" value="1"/>
</dbReference>
<keyword evidence="10" id="KW-1185">Reference proteome</keyword>
<evidence type="ECO:0000256" key="2">
    <source>
        <dbReference type="ARBA" id="ARBA00022737"/>
    </source>
</evidence>
<dbReference type="PANTHER" id="PTHR24174">
    <property type="entry name" value="ANKYRIN REPEAT AND STERILE ALPHA MOTIF DOMAIN-CONTAINING PROTEIN 1"/>
    <property type="match status" value="1"/>
</dbReference>
<dbReference type="CDD" id="cd09498">
    <property type="entry name" value="SAM_caskin1_2_repeat2"/>
    <property type="match status" value="1"/>
</dbReference>
<feature type="compositionally biased region" description="Low complexity" evidence="6">
    <location>
        <begin position="277"/>
        <end position="295"/>
    </location>
</feature>
<dbReference type="FunFam" id="2.30.30.40:FF:000062">
    <property type="entry name" value="caskin-2 isoform X1"/>
    <property type="match status" value="1"/>
</dbReference>
<dbReference type="InterPro" id="IPR013761">
    <property type="entry name" value="SAM/pointed_sf"/>
</dbReference>
<feature type="region of interest" description="Disordered" evidence="6">
    <location>
        <begin position="329"/>
        <end position="357"/>
    </location>
</feature>
<dbReference type="SMART" id="SM00454">
    <property type="entry name" value="SAM"/>
    <property type="match status" value="2"/>
</dbReference>
<sequence>SEMLLQHQSNPCLVNKAKKTPLDLACEFGRLKVAQLLLNSHLCVALLEGQSKDAADPNYTTPLHLAAKNGHKEIIRQLLKAGIEINKQTKTGTALHEAALYGKTEVVRLLLEGGVDVNIRNTYNQTALDIVNQFTTSHASKDIKQLLREASGILKVRALKDFWNLHDPTALNVRAGDVITVLEQHPDGRWKGHIHDAQKGTDRVGYFPPSIAEVISKRTGELTRGEFRGARRAAPSCAVSSAPPRCPSGSSAGSQAVPRHVRWEVGAPTDPAGDRNSVGSEGSIGSIRSAGSGQSTEGTNGQSTGILIENARPLPCAGDDLQQHLLAPEPRNGQLGSAAGPPGHQSPGSCPPGDKVFSHQFLRPEQLLEGKDAEAIYNWLREFQLESYTANFLNAGYDVPTISRMTPEDLTAIGVTKPGHRKKISTEIGQLSIAEWLPSYIPADLMDWLSAIGLPQYHKKLANNGYDSITIVTELTWEDLQEIGINKLGHQKKIMLAVKKLRDLRRSLNQAEATLARRKVPGALDIVTIEALENGECQSPHTPRMTTFQDSELSYELQTAMSNSCHEPLGIKNSQGMSRSQESIGVRSRGSGHSQDNVLCRRLSSPSQE</sequence>
<feature type="compositionally biased region" description="Low complexity" evidence="6">
    <location>
        <begin position="232"/>
        <end position="243"/>
    </location>
</feature>
<dbReference type="CDD" id="cd09497">
    <property type="entry name" value="SAM_caskin1_2_repeat1"/>
    <property type="match status" value="1"/>
</dbReference>
<evidence type="ECO:0000256" key="5">
    <source>
        <dbReference type="PROSITE-ProRule" id="PRU00192"/>
    </source>
</evidence>
<dbReference type="SUPFAM" id="SSF50044">
    <property type="entry name" value="SH3-domain"/>
    <property type="match status" value="1"/>
</dbReference>
<reference evidence="9 10" key="1">
    <citation type="submission" date="2019-09" db="EMBL/GenBank/DDBJ databases">
        <title>Bird 10,000 Genomes (B10K) Project - Family phase.</title>
        <authorList>
            <person name="Zhang G."/>
        </authorList>
    </citation>
    <scope>NUCLEOTIDE SEQUENCE [LARGE SCALE GENOMIC DNA]</scope>
    <source>
        <strain evidence="9">B10K-MSB-01</strain>
    </source>
</reference>